<organism evidence="3 4">
    <name type="scientific">Lactococcus termiticola</name>
    <dbReference type="NCBI Taxonomy" id="2169526"/>
    <lineage>
        <taxon>Bacteria</taxon>
        <taxon>Bacillati</taxon>
        <taxon>Bacillota</taxon>
        <taxon>Bacilli</taxon>
        <taxon>Lactobacillales</taxon>
        <taxon>Streptococcaceae</taxon>
        <taxon>Lactococcus</taxon>
    </lineage>
</organism>
<name>A0A2R5HHC1_9LACT</name>
<evidence type="ECO:0000313" key="4">
    <source>
        <dbReference type="Proteomes" id="UP000245021"/>
    </source>
</evidence>
<evidence type="ECO:0000256" key="2">
    <source>
        <dbReference type="HAMAP-Rule" id="MF_00338"/>
    </source>
</evidence>
<evidence type="ECO:0000256" key="1">
    <source>
        <dbReference type="ARBA" id="ARBA00010751"/>
    </source>
</evidence>
<dbReference type="Pfam" id="PF01906">
    <property type="entry name" value="YbjQ_1"/>
    <property type="match status" value="1"/>
</dbReference>
<comment type="caution">
    <text evidence="3">The sequence shown here is derived from an EMBL/GenBank/DDBJ whole genome shotgun (WGS) entry which is preliminary data.</text>
</comment>
<keyword evidence="4" id="KW-1185">Reference proteome</keyword>
<dbReference type="AlphaFoldDB" id="A0A2R5HHC1"/>
<proteinExistence type="inferred from homology"/>
<sequence>MAELLIVTSNDIPGYKITEVYGEVFGLATRSRHIGSNIGQGLKTVVGGEIQGYTKLQRETRDHAIERLIEATEAKGGNAVIAMRFDSSTFQNIDSVAAYGTAVRIEKG</sequence>
<reference evidence="3 4" key="1">
    <citation type="journal article" date="2018" name="Genome Announc.">
        <title>Draft Genome Sequence of Lactococcus sp. Strain NtB2 (JCM 32569), Isolated from the Gut of the Higher Termite Nasutitermes takasagoensis.</title>
        <authorList>
            <person name="Noda S."/>
            <person name="Aihara C."/>
            <person name="Yuki M."/>
            <person name="Ohkuma M."/>
        </authorList>
    </citation>
    <scope>NUCLEOTIDE SEQUENCE [LARGE SCALE GENOMIC DNA]</scope>
    <source>
        <strain evidence="3 4">NtB2</strain>
    </source>
</reference>
<dbReference type="OrthoDB" id="9796448at2"/>
<gene>
    <name evidence="3" type="ORF">NtB2_00869</name>
</gene>
<dbReference type="SUPFAM" id="SSF117782">
    <property type="entry name" value="YbjQ-like"/>
    <property type="match status" value="1"/>
</dbReference>
<protein>
    <recommendedName>
        <fullName evidence="2">UPF0145 protein NtB2_00869</fullName>
    </recommendedName>
</protein>
<dbReference type="Proteomes" id="UP000245021">
    <property type="component" value="Unassembled WGS sequence"/>
</dbReference>
<dbReference type="EMBL" id="BFFO01000004">
    <property type="protein sequence ID" value="GBG96745.1"/>
    <property type="molecule type" value="Genomic_DNA"/>
</dbReference>
<accession>A0A2R5HHC1</accession>
<dbReference type="PANTHER" id="PTHR34068">
    <property type="entry name" value="UPF0145 PROTEIN YBJQ"/>
    <property type="match status" value="1"/>
</dbReference>
<comment type="similarity">
    <text evidence="1 2">Belongs to the UPF0145 family.</text>
</comment>
<dbReference type="InterPro" id="IPR002765">
    <property type="entry name" value="UPF0145_YbjQ-like"/>
</dbReference>
<dbReference type="RefSeq" id="WP_109245716.1">
    <property type="nucleotide sequence ID" value="NZ_BFFO01000004.1"/>
</dbReference>
<dbReference type="HAMAP" id="MF_00338">
    <property type="entry name" value="UPF0145"/>
    <property type="match status" value="1"/>
</dbReference>
<evidence type="ECO:0000313" key="3">
    <source>
        <dbReference type="EMBL" id="GBG96745.1"/>
    </source>
</evidence>
<dbReference type="PANTHER" id="PTHR34068:SF2">
    <property type="entry name" value="UPF0145 PROTEIN SCO3412"/>
    <property type="match status" value="1"/>
</dbReference>
<dbReference type="InterPro" id="IPR035439">
    <property type="entry name" value="UPF0145_dom_sf"/>
</dbReference>
<dbReference type="Gene3D" id="3.30.110.70">
    <property type="entry name" value="Hypothetical protein apc22750. Chain B"/>
    <property type="match status" value="1"/>
</dbReference>